<sequence>MAAPSPASSAAAADRLNHSTRDEGQLQHKNKKRKLSPTTTTVPTASKQSRDDILAKDKDTMTTIRGATNSSQREAISTPNKTKKHKPQRPRSKSSRLPASSSSPSGPYTLSTATALPSDDQDGHRALQVLSDTLAYNVQIQSVLSSSKMQKKVSSALRHLLPPPNLETHPMKEAEVTATGEKSSPARVVVLRARAADAGKLVSIAEIAKREIEKGTGGQGGGSGGAHDGIWYQYIALGEELEQRERSSRSTTSKRVEKGGVSIIEETVLDGPNRDESHLDRGEEEQDEEDDDFEIMKTRFERAIEGKPLTADSSNKRSTTGAALSQHDQRPRLSRISDPFSPHSAPMSLATGELPDQSN</sequence>
<dbReference type="GeneID" id="70186287"/>
<evidence type="ECO:0000313" key="3">
    <source>
        <dbReference type="EMBL" id="KAH7030745.1"/>
    </source>
</evidence>
<feature type="compositionally biased region" description="Basic and acidic residues" evidence="1">
    <location>
        <begin position="15"/>
        <end position="26"/>
    </location>
</feature>
<feature type="compositionally biased region" description="Low complexity" evidence="1">
    <location>
        <begin position="95"/>
        <end position="105"/>
    </location>
</feature>
<dbReference type="GO" id="GO:0003676">
    <property type="term" value="F:nucleic acid binding"/>
    <property type="evidence" value="ECO:0007669"/>
    <property type="project" value="InterPro"/>
</dbReference>
<feature type="compositionally biased region" description="Acidic residues" evidence="1">
    <location>
        <begin position="282"/>
        <end position="293"/>
    </location>
</feature>
<accession>A0A9P8Y5W1</accession>
<feature type="compositionally biased region" description="Basic residues" evidence="1">
    <location>
        <begin position="81"/>
        <end position="94"/>
    </location>
</feature>
<dbReference type="InterPro" id="IPR002775">
    <property type="entry name" value="DNA/RNA-bd_Alba-like"/>
</dbReference>
<feature type="compositionally biased region" description="Low complexity" evidence="1">
    <location>
        <begin position="1"/>
        <end position="13"/>
    </location>
</feature>
<feature type="compositionally biased region" description="Basic and acidic residues" evidence="1">
    <location>
        <begin position="294"/>
        <end position="305"/>
    </location>
</feature>
<feature type="compositionally biased region" description="Basic and acidic residues" evidence="1">
    <location>
        <begin position="272"/>
        <end position="281"/>
    </location>
</feature>
<dbReference type="Pfam" id="PF01918">
    <property type="entry name" value="Alba"/>
    <property type="match status" value="1"/>
</dbReference>
<feature type="compositionally biased region" description="Polar residues" evidence="1">
    <location>
        <begin position="36"/>
        <end position="47"/>
    </location>
</feature>
<proteinExistence type="predicted"/>
<keyword evidence="4" id="KW-1185">Reference proteome</keyword>
<feature type="compositionally biased region" description="Polar residues" evidence="1">
    <location>
        <begin position="311"/>
        <end position="323"/>
    </location>
</feature>
<feature type="region of interest" description="Disordered" evidence="1">
    <location>
        <begin position="242"/>
        <end position="359"/>
    </location>
</feature>
<reference evidence="3" key="1">
    <citation type="journal article" date="2021" name="Nat. Commun.">
        <title>Genetic determinants of endophytism in the Arabidopsis root mycobiome.</title>
        <authorList>
            <person name="Mesny F."/>
            <person name="Miyauchi S."/>
            <person name="Thiergart T."/>
            <person name="Pickel B."/>
            <person name="Atanasova L."/>
            <person name="Karlsson M."/>
            <person name="Huettel B."/>
            <person name="Barry K.W."/>
            <person name="Haridas S."/>
            <person name="Chen C."/>
            <person name="Bauer D."/>
            <person name="Andreopoulos W."/>
            <person name="Pangilinan J."/>
            <person name="LaButti K."/>
            <person name="Riley R."/>
            <person name="Lipzen A."/>
            <person name="Clum A."/>
            <person name="Drula E."/>
            <person name="Henrissat B."/>
            <person name="Kohler A."/>
            <person name="Grigoriev I.V."/>
            <person name="Martin F.M."/>
            <person name="Hacquard S."/>
        </authorList>
    </citation>
    <scope>NUCLEOTIDE SEQUENCE</scope>
    <source>
        <strain evidence="3">MPI-CAGE-CH-0230</strain>
    </source>
</reference>
<evidence type="ECO:0000256" key="1">
    <source>
        <dbReference type="SAM" id="MobiDB-lite"/>
    </source>
</evidence>
<feature type="compositionally biased region" description="Basic and acidic residues" evidence="1">
    <location>
        <begin position="242"/>
        <end position="258"/>
    </location>
</feature>
<dbReference type="Proteomes" id="UP000756346">
    <property type="component" value="Unassembled WGS sequence"/>
</dbReference>
<evidence type="ECO:0000313" key="4">
    <source>
        <dbReference type="Proteomes" id="UP000756346"/>
    </source>
</evidence>
<comment type="caution">
    <text evidence="3">The sequence shown here is derived from an EMBL/GenBank/DDBJ whole genome shotgun (WGS) entry which is preliminary data.</text>
</comment>
<protein>
    <recommendedName>
        <fullName evidence="2">DNA/RNA-binding protein Alba-like domain-containing protein</fullName>
    </recommendedName>
</protein>
<feature type="region of interest" description="Disordered" evidence="1">
    <location>
        <begin position="1"/>
        <end position="121"/>
    </location>
</feature>
<feature type="compositionally biased region" description="Basic and acidic residues" evidence="1">
    <location>
        <begin position="48"/>
        <end position="60"/>
    </location>
</feature>
<dbReference type="EMBL" id="JAGTJQ010000005">
    <property type="protein sequence ID" value="KAH7030745.1"/>
    <property type="molecule type" value="Genomic_DNA"/>
</dbReference>
<dbReference type="RefSeq" id="XP_046012425.1">
    <property type="nucleotide sequence ID" value="XM_046156741.1"/>
</dbReference>
<feature type="domain" description="DNA/RNA-binding protein Alba-like" evidence="2">
    <location>
        <begin position="143"/>
        <end position="215"/>
    </location>
</feature>
<dbReference type="AlphaFoldDB" id="A0A9P8Y5W1"/>
<name>A0A9P8Y5W1_9PEZI</name>
<evidence type="ECO:0000259" key="2">
    <source>
        <dbReference type="Pfam" id="PF01918"/>
    </source>
</evidence>
<dbReference type="OrthoDB" id="424402at2759"/>
<gene>
    <name evidence="3" type="ORF">B0I36DRAFT_348935</name>
</gene>
<feature type="compositionally biased region" description="Polar residues" evidence="1">
    <location>
        <begin position="106"/>
        <end position="115"/>
    </location>
</feature>
<organism evidence="3 4">
    <name type="scientific">Microdochium trichocladiopsis</name>
    <dbReference type="NCBI Taxonomy" id="1682393"/>
    <lineage>
        <taxon>Eukaryota</taxon>
        <taxon>Fungi</taxon>
        <taxon>Dikarya</taxon>
        <taxon>Ascomycota</taxon>
        <taxon>Pezizomycotina</taxon>
        <taxon>Sordariomycetes</taxon>
        <taxon>Xylariomycetidae</taxon>
        <taxon>Xylariales</taxon>
        <taxon>Microdochiaceae</taxon>
        <taxon>Microdochium</taxon>
    </lineage>
</organism>
<feature type="compositionally biased region" description="Polar residues" evidence="1">
    <location>
        <begin position="61"/>
        <end position="80"/>
    </location>
</feature>